<dbReference type="SUPFAM" id="SSF51445">
    <property type="entry name" value="(Trans)glycosidases"/>
    <property type="match status" value="1"/>
</dbReference>
<dbReference type="Pfam" id="PF00128">
    <property type="entry name" value="Alpha-amylase"/>
    <property type="match status" value="1"/>
</dbReference>
<evidence type="ECO:0000256" key="4">
    <source>
        <dbReference type="RuleBase" id="RU003615"/>
    </source>
</evidence>
<comment type="caution">
    <text evidence="7">The sequence shown here is derived from an EMBL/GenBank/DDBJ whole genome shotgun (WGS) entry which is preliminary data.</text>
</comment>
<dbReference type="PATRIC" id="fig|1423792.3.peg.686"/>
<evidence type="ECO:0000259" key="6">
    <source>
        <dbReference type="SMART" id="SM00642"/>
    </source>
</evidence>
<dbReference type="Proteomes" id="UP000051330">
    <property type="component" value="Unassembled WGS sequence"/>
</dbReference>
<dbReference type="InterPro" id="IPR017853">
    <property type="entry name" value="GH"/>
</dbReference>
<dbReference type="FunFam" id="3.20.20.80:FF:000064">
    <property type="entry name" value="Oligo-1,6-glucosidase"/>
    <property type="match status" value="1"/>
</dbReference>
<dbReference type="Gene3D" id="3.20.20.80">
    <property type="entry name" value="Glycosidases"/>
    <property type="match status" value="1"/>
</dbReference>
<dbReference type="PANTHER" id="PTHR10357:SF178">
    <property type="entry name" value="OLIGO-1,6-GLUCOSIDASE 3-RELATED"/>
    <property type="match status" value="1"/>
</dbReference>
<protein>
    <recommendedName>
        <fullName evidence="5">Alpha-amylase</fullName>
        <ecNumber evidence="5">3.2.1.1</ecNumber>
    </recommendedName>
</protein>
<evidence type="ECO:0000313" key="8">
    <source>
        <dbReference type="Proteomes" id="UP000051330"/>
    </source>
</evidence>
<dbReference type="GO" id="GO:0043169">
    <property type="term" value="F:cation binding"/>
    <property type="evidence" value="ECO:0007669"/>
    <property type="project" value="InterPro"/>
</dbReference>
<evidence type="ECO:0000256" key="3">
    <source>
        <dbReference type="ARBA" id="ARBA00023295"/>
    </source>
</evidence>
<dbReference type="PANTHER" id="PTHR10357">
    <property type="entry name" value="ALPHA-AMYLASE FAMILY MEMBER"/>
    <property type="match status" value="1"/>
</dbReference>
<dbReference type="GO" id="GO:0009313">
    <property type="term" value="P:oligosaccharide catabolic process"/>
    <property type="evidence" value="ECO:0007669"/>
    <property type="project" value="TreeGrafter"/>
</dbReference>
<dbReference type="InterPro" id="IPR045857">
    <property type="entry name" value="O16G_dom_2"/>
</dbReference>
<evidence type="ECO:0000256" key="2">
    <source>
        <dbReference type="ARBA" id="ARBA00022801"/>
    </source>
</evidence>
<dbReference type="InterPro" id="IPR013780">
    <property type="entry name" value="Glyco_hydro_b"/>
</dbReference>
<comment type="catalytic activity">
    <reaction evidence="5">
        <text>Endohydrolysis of (1-&gt;4)-alpha-D-glucosidic linkages in polysaccharides containing three or more (1-&gt;4)-alpha-linked D-glucose units.</text>
        <dbReference type="EC" id="3.2.1.1"/>
    </reaction>
</comment>
<dbReference type="SMART" id="SM00642">
    <property type="entry name" value="Aamy"/>
    <property type="match status" value="1"/>
</dbReference>
<sequence length="541" mass="61361">MTQWWQKAVGYQIYPKSFLDSNGDGIGDIAGIDQKVDYLKQLGVGFVWLSPFYPSPDVDNGYDISDYQDVDPNYGDLPGLLKLFDRLHAVDIKVIIDLVVNHTSDQHHWFKEARSSRTNPYHDWYIWKPGKDGQAPNNWQSIFKGPAWTYNPATDEYYMHTFASAQPDLNWENPAVRAAIHKMIRWWLDKGIDGFRIDAIGHIKKLQTFADVKNSDEAYTNVDGLFDYLKELRDIFHEYPIMTVGEAGEVTPTEALPWVNYQTGFMNMIFTGDHINFWEADGESSLTVPKLAQAFTTWQEQLAGRGWNALFVENHDLPRAVNVYGDPGKYRARSAKAIALMYFLLQGTPYIYQGQELGMTNYPWESVDEMDDVAAKQEYAYRLHQGQDAKTALQAVSDHSRDNARTPMQWTPTGGFTTGTPWLPVNTNTPQVNAATEMADPNSVWHFYQQLIAIRAAHPALVTGRYVPEVIDDDQVFAYRRVNGDEEFLVVVNLSGHAAPVPAAVADFDGRVMLQTTTAGQPNELPTFGGVLYERKRVHIQ</sequence>
<keyword evidence="3 5" id="KW-0326">Glycosidase</keyword>
<dbReference type="PRINTS" id="PR00110">
    <property type="entry name" value="ALPHAAMYLASE"/>
</dbReference>
<dbReference type="AlphaFoldDB" id="A0A0R1MT12"/>
<accession>A0A0R1MT12</accession>
<dbReference type="CDD" id="cd11333">
    <property type="entry name" value="AmyAc_SI_OligoGlu_DGase"/>
    <property type="match status" value="1"/>
</dbReference>
<feature type="domain" description="Glycosyl hydrolase family 13 catalytic" evidence="6">
    <location>
        <begin position="12"/>
        <end position="405"/>
    </location>
</feature>
<keyword evidence="2 5" id="KW-0378">Hydrolase</keyword>
<evidence type="ECO:0000256" key="1">
    <source>
        <dbReference type="ARBA" id="ARBA00008061"/>
    </source>
</evidence>
<keyword evidence="5" id="KW-0119">Carbohydrate metabolism</keyword>
<dbReference type="Gene3D" id="3.90.400.10">
    <property type="entry name" value="Oligo-1,6-glucosidase, Domain 2"/>
    <property type="match status" value="1"/>
</dbReference>
<name>A0A0R1MT12_9LACO</name>
<dbReference type="GO" id="GO:0004556">
    <property type="term" value="F:alpha-amylase activity"/>
    <property type="evidence" value="ECO:0007669"/>
    <property type="project" value="UniProtKB-UniRule"/>
</dbReference>
<dbReference type="InterPro" id="IPR006047">
    <property type="entry name" value="GH13_cat_dom"/>
</dbReference>
<dbReference type="Gene3D" id="2.60.40.1180">
    <property type="entry name" value="Golgi alpha-mannosidase II"/>
    <property type="match status" value="1"/>
</dbReference>
<gene>
    <name evidence="7" type="ORF">FD09_GL000671</name>
</gene>
<dbReference type="SUPFAM" id="SSF51011">
    <property type="entry name" value="Glycosyl hydrolase domain"/>
    <property type="match status" value="1"/>
</dbReference>
<dbReference type="FunFam" id="3.90.400.10:FF:000002">
    <property type="entry name" value="Sucrose isomerase"/>
    <property type="match status" value="1"/>
</dbReference>
<dbReference type="STRING" id="1423792.FD09_GL000671"/>
<evidence type="ECO:0000256" key="5">
    <source>
        <dbReference type="RuleBase" id="RU361134"/>
    </source>
</evidence>
<dbReference type="RefSeq" id="WP_057821512.1">
    <property type="nucleotide sequence ID" value="NZ_AZEC01000012.1"/>
</dbReference>
<reference evidence="7 8" key="1">
    <citation type="journal article" date="2015" name="Genome Announc.">
        <title>Expanding the biotechnology potential of lactobacilli through comparative genomics of 213 strains and associated genera.</title>
        <authorList>
            <person name="Sun Z."/>
            <person name="Harris H.M."/>
            <person name="McCann A."/>
            <person name="Guo C."/>
            <person name="Argimon S."/>
            <person name="Zhang W."/>
            <person name="Yang X."/>
            <person name="Jeffery I.B."/>
            <person name="Cooney J.C."/>
            <person name="Kagawa T.F."/>
            <person name="Liu W."/>
            <person name="Song Y."/>
            <person name="Salvetti E."/>
            <person name="Wrobel A."/>
            <person name="Rasinkangas P."/>
            <person name="Parkhill J."/>
            <person name="Rea M.C."/>
            <person name="O'Sullivan O."/>
            <person name="Ritari J."/>
            <person name="Douillard F.P."/>
            <person name="Paul Ross R."/>
            <person name="Yang R."/>
            <person name="Briner A.E."/>
            <person name="Felis G.E."/>
            <person name="de Vos W.M."/>
            <person name="Barrangou R."/>
            <person name="Klaenhammer T.R."/>
            <person name="Caufield P.W."/>
            <person name="Cui Y."/>
            <person name="Zhang H."/>
            <person name="O'Toole P.W."/>
        </authorList>
    </citation>
    <scope>NUCLEOTIDE SEQUENCE [LARGE SCALE GENOMIC DNA]</scope>
    <source>
        <strain evidence="7 8">DSM 12744</strain>
    </source>
</reference>
<comment type="similarity">
    <text evidence="1 4">Belongs to the glycosyl hydrolase 13 family.</text>
</comment>
<keyword evidence="8" id="KW-1185">Reference proteome</keyword>
<dbReference type="InterPro" id="IPR006046">
    <property type="entry name" value="Alpha_amylase"/>
</dbReference>
<dbReference type="EMBL" id="AZEC01000012">
    <property type="protein sequence ID" value="KRL11303.1"/>
    <property type="molecule type" value="Genomic_DNA"/>
</dbReference>
<evidence type="ECO:0000313" key="7">
    <source>
        <dbReference type="EMBL" id="KRL11303.1"/>
    </source>
</evidence>
<proteinExistence type="inferred from homology"/>
<dbReference type="EC" id="3.2.1.1" evidence="5"/>
<organism evidence="7 8">
    <name type="scientific">Schleiferilactobacillus perolens DSM 12744</name>
    <dbReference type="NCBI Taxonomy" id="1423792"/>
    <lineage>
        <taxon>Bacteria</taxon>
        <taxon>Bacillati</taxon>
        <taxon>Bacillota</taxon>
        <taxon>Bacilli</taxon>
        <taxon>Lactobacillales</taxon>
        <taxon>Lactobacillaceae</taxon>
        <taxon>Schleiferilactobacillus</taxon>
    </lineage>
</organism>